<reference evidence="2" key="1">
    <citation type="submission" date="2017-07" db="EMBL/GenBank/DDBJ databases">
        <title>Taro Niue Genome Assembly and Annotation.</title>
        <authorList>
            <person name="Atibalentja N."/>
            <person name="Keating K."/>
            <person name="Fields C.J."/>
        </authorList>
    </citation>
    <scope>NUCLEOTIDE SEQUENCE</scope>
    <source>
        <strain evidence="2">Niue_2</strain>
        <tissue evidence="2">Leaf</tissue>
    </source>
</reference>
<dbReference type="EMBL" id="NMUH01000073">
    <property type="protein sequence ID" value="MQL70615.1"/>
    <property type="molecule type" value="Genomic_DNA"/>
</dbReference>
<keyword evidence="3" id="KW-1185">Reference proteome</keyword>
<feature type="region of interest" description="Disordered" evidence="1">
    <location>
        <begin position="138"/>
        <end position="176"/>
    </location>
</feature>
<dbReference type="AlphaFoldDB" id="A0A843THW8"/>
<name>A0A843THW8_COLES</name>
<accession>A0A843THW8</accession>
<feature type="region of interest" description="Disordered" evidence="1">
    <location>
        <begin position="84"/>
        <end position="112"/>
    </location>
</feature>
<dbReference type="Proteomes" id="UP000652761">
    <property type="component" value="Unassembled WGS sequence"/>
</dbReference>
<proteinExistence type="predicted"/>
<comment type="caution">
    <text evidence="2">The sequence shown here is derived from an EMBL/GenBank/DDBJ whole genome shotgun (WGS) entry which is preliminary data.</text>
</comment>
<organism evidence="2 3">
    <name type="scientific">Colocasia esculenta</name>
    <name type="common">Wild taro</name>
    <name type="synonym">Arum esculentum</name>
    <dbReference type="NCBI Taxonomy" id="4460"/>
    <lineage>
        <taxon>Eukaryota</taxon>
        <taxon>Viridiplantae</taxon>
        <taxon>Streptophyta</taxon>
        <taxon>Embryophyta</taxon>
        <taxon>Tracheophyta</taxon>
        <taxon>Spermatophyta</taxon>
        <taxon>Magnoliopsida</taxon>
        <taxon>Liliopsida</taxon>
        <taxon>Araceae</taxon>
        <taxon>Aroideae</taxon>
        <taxon>Colocasieae</taxon>
        <taxon>Colocasia</taxon>
    </lineage>
</organism>
<evidence type="ECO:0000313" key="2">
    <source>
        <dbReference type="EMBL" id="MQL70615.1"/>
    </source>
</evidence>
<protein>
    <submittedName>
        <fullName evidence="2">Uncharacterized protein</fullName>
    </submittedName>
</protein>
<gene>
    <name evidence="2" type="ORF">Taro_002942</name>
</gene>
<evidence type="ECO:0000313" key="3">
    <source>
        <dbReference type="Proteomes" id="UP000652761"/>
    </source>
</evidence>
<evidence type="ECO:0000256" key="1">
    <source>
        <dbReference type="SAM" id="MobiDB-lite"/>
    </source>
</evidence>
<sequence>MFNFTQHMLHYQHPFNDRGCGVGGREIKRNLQPWLQLRSAYIVTGIIPISFTSPPSKRQTTYNTRKEPSVCGLWTTNHGWHSRVGVLGRTQPTPTRVGSEDPPDSIGISRSLPSWSIGSPFIGAEQRVDIPPGFCPIGDEAHWSRSPPGTEPIGQSTGGSPTGDAGPTRAPVGLPPDTTPVGFTQARGTGGGPTGCAQPRGTPTGCAQPRWGPHRVRAAPVGAPPGARGPGGTSTGCAAPVVSPPGARGPWWGLHRVCAAPVGVPPGVSALAQFRWGLHRGRYPVKPDGSPIGASQRGISL</sequence>